<accession>A0A182PNN4</accession>
<reference evidence="1" key="2">
    <citation type="submission" date="2020-05" db="UniProtKB">
        <authorList>
            <consortium name="EnsemblMetazoa"/>
        </authorList>
    </citation>
    <scope>IDENTIFICATION</scope>
    <source>
        <strain evidence="1">Epiroticus2</strain>
    </source>
</reference>
<dbReference type="EnsemblMetazoa" id="AEPI008561-RA">
    <property type="protein sequence ID" value="AEPI008561-PA"/>
    <property type="gene ID" value="AEPI008561"/>
</dbReference>
<dbReference type="VEuPathDB" id="VectorBase:AEPI008561"/>
<organism evidence="1 2">
    <name type="scientific">Anopheles epiroticus</name>
    <dbReference type="NCBI Taxonomy" id="199890"/>
    <lineage>
        <taxon>Eukaryota</taxon>
        <taxon>Metazoa</taxon>
        <taxon>Ecdysozoa</taxon>
        <taxon>Arthropoda</taxon>
        <taxon>Hexapoda</taxon>
        <taxon>Insecta</taxon>
        <taxon>Pterygota</taxon>
        <taxon>Neoptera</taxon>
        <taxon>Endopterygota</taxon>
        <taxon>Diptera</taxon>
        <taxon>Nematocera</taxon>
        <taxon>Culicoidea</taxon>
        <taxon>Culicidae</taxon>
        <taxon>Anophelinae</taxon>
        <taxon>Anopheles</taxon>
    </lineage>
</organism>
<name>A0A182PNN4_9DIPT</name>
<reference evidence="2" key="1">
    <citation type="submission" date="2013-03" db="EMBL/GenBank/DDBJ databases">
        <title>The Genome Sequence of Anopheles epiroticus epiroticus2.</title>
        <authorList>
            <consortium name="The Broad Institute Genomics Platform"/>
            <person name="Neafsey D.E."/>
            <person name="Howell P."/>
            <person name="Walker B."/>
            <person name="Young S.K."/>
            <person name="Zeng Q."/>
            <person name="Gargeya S."/>
            <person name="Fitzgerald M."/>
            <person name="Haas B."/>
            <person name="Abouelleil A."/>
            <person name="Allen A.W."/>
            <person name="Alvarado L."/>
            <person name="Arachchi H.M."/>
            <person name="Berlin A.M."/>
            <person name="Chapman S.B."/>
            <person name="Gainer-Dewar J."/>
            <person name="Goldberg J."/>
            <person name="Griggs A."/>
            <person name="Gujja S."/>
            <person name="Hansen M."/>
            <person name="Howarth C."/>
            <person name="Imamovic A."/>
            <person name="Ireland A."/>
            <person name="Larimer J."/>
            <person name="McCowan C."/>
            <person name="Murphy C."/>
            <person name="Pearson M."/>
            <person name="Poon T.W."/>
            <person name="Priest M."/>
            <person name="Roberts A."/>
            <person name="Saif S."/>
            <person name="Shea T."/>
            <person name="Sisk P."/>
            <person name="Sykes S."/>
            <person name="Wortman J."/>
            <person name="Nusbaum C."/>
            <person name="Birren B."/>
        </authorList>
    </citation>
    <scope>NUCLEOTIDE SEQUENCE [LARGE SCALE GENOMIC DNA]</scope>
    <source>
        <strain evidence="2">Epiroticus2</strain>
    </source>
</reference>
<evidence type="ECO:0000313" key="1">
    <source>
        <dbReference type="EnsemblMetazoa" id="AEPI008561-PA"/>
    </source>
</evidence>
<dbReference type="AlphaFoldDB" id="A0A182PNN4"/>
<sequence>MVMTGVENALNSAGSATVSTDILRKFLPMRRVYDMLRAARTLQAYLPLNKYVLTITIENIKEADSYLVGLKNDLTTDVPAEAKKLTDDIEKITTEIENAVALDFAGDNTNAKTAADISSLTNIRTAAKHADLITAANTLSDLLTVPALSTQTSVMQAAFDKITTSASNLITQLSNVDINSNPLVKLLIDTLLANDKYGRYCYHKYKDLVQSMLDQSFDAGWLCVDKEYERLEYLKTTLGDILHLMVYDYEDFLTQVNVCESITSSPTNLNACVSALANFYTEVFKATAEKIAVVFLLATDEAAASENRLLICFQLVNIQATVVQQSNIISGLMTCSMLGPTGGD</sequence>
<protein>
    <submittedName>
        <fullName evidence="1">Uncharacterized protein</fullName>
    </submittedName>
</protein>
<keyword evidence="2" id="KW-1185">Reference proteome</keyword>
<proteinExistence type="predicted"/>
<dbReference type="Proteomes" id="UP000075885">
    <property type="component" value="Unassembled WGS sequence"/>
</dbReference>
<evidence type="ECO:0000313" key="2">
    <source>
        <dbReference type="Proteomes" id="UP000075885"/>
    </source>
</evidence>